<dbReference type="EMBL" id="CALNXJ010000014">
    <property type="protein sequence ID" value="CAH3113902.1"/>
    <property type="molecule type" value="Genomic_DNA"/>
</dbReference>
<sequence length="123" mass="13429">MISEFSHSCLEKKSAKATASTTTGLTDGSQASTTAPVKGLYTTATTTSSFIHINYGVTSGNTVTEYPLADDVHASKPNLVVIVVVLLAIFILFLVVAFGLMFFRRRRSHDKQCKYLSLSFHCF</sequence>
<protein>
    <submittedName>
        <fullName evidence="2">Uncharacterized protein</fullName>
    </submittedName>
</protein>
<accession>A0AAU9WDX5</accession>
<name>A0AAU9WDX5_9CNID</name>
<evidence type="ECO:0000256" key="1">
    <source>
        <dbReference type="SAM" id="Phobius"/>
    </source>
</evidence>
<evidence type="ECO:0000313" key="2">
    <source>
        <dbReference type="EMBL" id="CAH3113902.1"/>
    </source>
</evidence>
<evidence type="ECO:0000313" key="3">
    <source>
        <dbReference type="Proteomes" id="UP001159428"/>
    </source>
</evidence>
<keyword evidence="3" id="KW-1185">Reference proteome</keyword>
<dbReference type="Proteomes" id="UP001159428">
    <property type="component" value="Unassembled WGS sequence"/>
</dbReference>
<reference evidence="2 3" key="1">
    <citation type="submission" date="2022-05" db="EMBL/GenBank/DDBJ databases">
        <authorList>
            <consortium name="Genoscope - CEA"/>
            <person name="William W."/>
        </authorList>
    </citation>
    <scope>NUCLEOTIDE SEQUENCE [LARGE SCALE GENOMIC DNA]</scope>
</reference>
<comment type="caution">
    <text evidence="2">The sequence shown here is derived from an EMBL/GenBank/DDBJ whole genome shotgun (WGS) entry which is preliminary data.</text>
</comment>
<feature type="transmembrane region" description="Helical" evidence="1">
    <location>
        <begin position="79"/>
        <end position="103"/>
    </location>
</feature>
<dbReference type="AlphaFoldDB" id="A0AAU9WDX5"/>
<feature type="non-terminal residue" evidence="2">
    <location>
        <position position="123"/>
    </location>
</feature>
<organism evidence="2 3">
    <name type="scientific">Pocillopora meandrina</name>
    <dbReference type="NCBI Taxonomy" id="46732"/>
    <lineage>
        <taxon>Eukaryota</taxon>
        <taxon>Metazoa</taxon>
        <taxon>Cnidaria</taxon>
        <taxon>Anthozoa</taxon>
        <taxon>Hexacorallia</taxon>
        <taxon>Scleractinia</taxon>
        <taxon>Astrocoeniina</taxon>
        <taxon>Pocilloporidae</taxon>
        <taxon>Pocillopora</taxon>
    </lineage>
</organism>
<gene>
    <name evidence="2" type="ORF">PMEA_00005926</name>
</gene>
<proteinExistence type="predicted"/>
<keyword evidence="1" id="KW-0812">Transmembrane</keyword>
<keyword evidence="1" id="KW-0472">Membrane</keyword>
<keyword evidence="1" id="KW-1133">Transmembrane helix</keyword>